<dbReference type="Gene3D" id="1.10.10.60">
    <property type="entry name" value="Homeodomain-like"/>
    <property type="match status" value="1"/>
</dbReference>
<dbReference type="PANTHER" id="PTHR30055:SF234">
    <property type="entry name" value="HTH-TYPE TRANSCRIPTIONAL REGULATOR BETI"/>
    <property type="match status" value="1"/>
</dbReference>
<dbReference type="PANTHER" id="PTHR30055">
    <property type="entry name" value="HTH-TYPE TRANSCRIPTIONAL REGULATOR RUTR"/>
    <property type="match status" value="1"/>
</dbReference>
<evidence type="ECO:0000256" key="1">
    <source>
        <dbReference type="ARBA" id="ARBA00023015"/>
    </source>
</evidence>
<dbReference type="InterPro" id="IPR036271">
    <property type="entry name" value="Tet_transcr_reg_TetR-rel_C_sf"/>
</dbReference>
<reference evidence="7 8" key="1">
    <citation type="submission" date="2017-03" db="EMBL/GenBank/DDBJ databases">
        <title>Lifting the veil on microbial sulfur biogeochemistry in mining wastewaters.</title>
        <authorList>
            <person name="Kantor R.S."/>
            <person name="Colenbrander Nelson T."/>
            <person name="Marshall S."/>
            <person name="Bennett D."/>
            <person name="Apte S."/>
            <person name="Camacho D."/>
            <person name="Thomas B.C."/>
            <person name="Warren L.A."/>
            <person name="Banfield J.F."/>
        </authorList>
    </citation>
    <scope>NUCLEOTIDE SEQUENCE [LARGE SCALE GENOMIC DNA]</scope>
    <source>
        <strain evidence="7">32-67-7</strain>
    </source>
</reference>
<gene>
    <name evidence="7" type="ORF">B7Z12_03390</name>
</gene>
<comment type="caution">
    <text evidence="7">The sequence shown here is derived from an EMBL/GenBank/DDBJ whole genome shotgun (WGS) entry which is preliminary data.</text>
</comment>
<organism evidence="7 8">
    <name type="scientific">Caulobacter vibrioides</name>
    <name type="common">Caulobacter crescentus</name>
    <dbReference type="NCBI Taxonomy" id="155892"/>
    <lineage>
        <taxon>Bacteria</taxon>
        <taxon>Pseudomonadati</taxon>
        <taxon>Pseudomonadota</taxon>
        <taxon>Alphaproteobacteria</taxon>
        <taxon>Caulobacterales</taxon>
        <taxon>Caulobacteraceae</taxon>
        <taxon>Caulobacter</taxon>
    </lineage>
</organism>
<dbReference type="GO" id="GO:0000976">
    <property type="term" value="F:transcription cis-regulatory region binding"/>
    <property type="evidence" value="ECO:0007669"/>
    <property type="project" value="TreeGrafter"/>
</dbReference>
<accession>A0A258DCL3</accession>
<dbReference type="EMBL" id="NCDQ01000031">
    <property type="protein sequence ID" value="OYX05509.1"/>
    <property type="molecule type" value="Genomic_DNA"/>
</dbReference>
<feature type="DNA-binding region" description="H-T-H motif" evidence="4">
    <location>
        <begin position="48"/>
        <end position="67"/>
    </location>
</feature>
<evidence type="ECO:0000256" key="3">
    <source>
        <dbReference type="ARBA" id="ARBA00023163"/>
    </source>
</evidence>
<keyword evidence="1" id="KW-0805">Transcription regulation</keyword>
<dbReference type="Pfam" id="PF17932">
    <property type="entry name" value="TetR_C_24"/>
    <property type="match status" value="1"/>
</dbReference>
<dbReference type="InterPro" id="IPR041490">
    <property type="entry name" value="KstR2_TetR_C"/>
</dbReference>
<feature type="region of interest" description="Disordered" evidence="5">
    <location>
        <begin position="1"/>
        <end position="21"/>
    </location>
</feature>
<protein>
    <submittedName>
        <fullName evidence="7">TetR family transcriptional regulator</fullName>
    </submittedName>
</protein>
<evidence type="ECO:0000259" key="6">
    <source>
        <dbReference type="PROSITE" id="PS50977"/>
    </source>
</evidence>
<dbReference type="GO" id="GO:0003700">
    <property type="term" value="F:DNA-binding transcription factor activity"/>
    <property type="evidence" value="ECO:0007669"/>
    <property type="project" value="TreeGrafter"/>
</dbReference>
<keyword evidence="3" id="KW-0804">Transcription</keyword>
<dbReference type="PRINTS" id="PR00455">
    <property type="entry name" value="HTHTETR"/>
</dbReference>
<evidence type="ECO:0000256" key="5">
    <source>
        <dbReference type="SAM" id="MobiDB-lite"/>
    </source>
</evidence>
<feature type="domain" description="HTH tetR-type" evidence="6">
    <location>
        <begin position="25"/>
        <end position="85"/>
    </location>
</feature>
<dbReference type="InterPro" id="IPR001647">
    <property type="entry name" value="HTH_TetR"/>
</dbReference>
<dbReference type="SUPFAM" id="SSF46689">
    <property type="entry name" value="Homeodomain-like"/>
    <property type="match status" value="1"/>
</dbReference>
<dbReference type="SUPFAM" id="SSF48498">
    <property type="entry name" value="Tetracyclin repressor-like, C-terminal domain"/>
    <property type="match status" value="1"/>
</dbReference>
<dbReference type="Pfam" id="PF00440">
    <property type="entry name" value="TetR_N"/>
    <property type="match status" value="1"/>
</dbReference>
<keyword evidence="2 4" id="KW-0238">DNA-binding</keyword>
<proteinExistence type="predicted"/>
<name>A0A258DCL3_CAUVI</name>
<evidence type="ECO:0000313" key="8">
    <source>
        <dbReference type="Proteomes" id="UP000215616"/>
    </source>
</evidence>
<evidence type="ECO:0000256" key="4">
    <source>
        <dbReference type="PROSITE-ProRule" id="PRU00335"/>
    </source>
</evidence>
<dbReference type="Gene3D" id="1.10.357.10">
    <property type="entry name" value="Tetracycline Repressor, domain 2"/>
    <property type="match status" value="1"/>
</dbReference>
<dbReference type="PROSITE" id="PS50977">
    <property type="entry name" value="HTH_TETR_2"/>
    <property type="match status" value="1"/>
</dbReference>
<evidence type="ECO:0000256" key="2">
    <source>
        <dbReference type="ARBA" id="ARBA00023125"/>
    </source>
</evidence>
<dbReference type="InterPro" id="IPR050109">
    <property type="entry name" value="HTH-type_TetR-like_transc_reg"/>
</dbReference>
<dbReference type="InterPro" id="IPR009057">
    <property type="entry name" value="Homeodomain-like_sf"/>
</dbReference>
<dbReference type="Proteomes" id="UP000215616">
    <property type="component" value="Unassembled WGS sequence"/>
</dbReference>
<dbReference type="AlphaFoldDB" id="A0A258DCL3"/>
<sequence length="210" mass="23119">MKGEHAVASGRANGSRALSNSRKSAKKRDAILRAAIEIINAKSFALATMSEIAATLDLRDAALYYYFPSKQALAFACHLRSLQRFDAMLITVDKNGGSGAARLEHVLQQLLFDAAENGPWLYLGDLSYLTDAQRDEISVWALRLIGVLERYLSEGIVDGSIVPCEPKLVVQMLLGMLIWLAKWVPSIKDVTPERLMAAMGMLSLEGLRPR</sequence>
<evidence type="ECO:0000313" key="7">
    <source>
        <dbReference type="EMBL" id="OYX05509.1"/>
    </source>
</evidence>